<dbReference type="PROSITE" id="PS00138">
    <property type="entry name" value="SUBTILASE_SER"/>
    <property type="match status" value="1"/>
</dbReference>
<dbReference type="Pfam" id="PF17766">
    <property type="entry name" value="fn3_6"/>
    <property type="match status" value="1"/>
</dbReference>
<evidence type="ECO:0000313" key="10">
    <source>
        <dbReference type="Proteomes" id="UP000436088"/>
    </source>
</evidence>
<dbReference type="InterPro" id="IPR041469">
    <property type="entry name" value="Subtilisin-like_FN3"/>
</dbReference>
<organism evidence="9 10">
    <name type="scientific">Hibiscus syriacus</name>
    <name type="common">Rose of Sharon</name>
    <dbReference type="NCBI Taxonomy" id="106335"/>
    <lineage>
        <taxon>Eukaryota</taxon>
        <taxon>Viridiplantae</taxon>
        <taxon>Streptophyta</taxon>
        <taxon>Embryophyta</taxon>
        <taxon>Tracheophyta</taxon>
        <taxon>Spermatophyta</taxon>
        <taxon>Magnoliopsida</taxon>
        <taxon>eudicotyledons</taxon>
        <taxon>Gunneridae</taxon>
        <taxon>Pentapetalae</taxon>
        <taxon>rosids</taxon>
        <taxon>malvids</taxon>
        <taxon>Malvales</taxon>
        <taxon>Malvaceae</taxon>
        <taxon>Malvoideae</taxon>
        <taxon>Hibiscus</taxon>
    </lineage>
</organism>
<dbReference type="PROSITE" id="PS51892">
    <property type="entry name" value="SUBTILASE"/>
    <property type="match status" value="1"/>
</dbReference>
<gene>
    <name evidence="9" type="ORF">F3Y22_tig00009942pilonHSYRG00107</name>
</gene>
<feature type="domain" description="Peptidase S8/S53" evidence="7">
    <location>
        <begin position="19"/>
        <end position="117"/>
    </location>
</feature>
<comment type="caution">
    <text evidence="9">The sequence shown here is derived from an EMBL/GenBank/DDBJ whole genome shotgun (WGS) entry which is preliminary data.</text>
</comment>
<evidence type="ECO:0000256" key="5">
    <source>
        <dbReference type="ARBA" id="ARBA00022825"/>
    </source>
</evidence>
<evidence type="ECO:0000256" key="2">
    <source>
        <dbReference type="ARBA" id="ARBA00022670"/>
    </source>
</evidence>
<dbReference type="GO" id="GO:0006508">
    <property type="term" value="P:proteolysis"/>
    <property type="evidence" value="ECO:0007669"/>
    <property type="project" value="UniProtKB-KW"/>
</dbReference>
<dbReference type="InterPro" id="IPR045051">
    <property type="entry name" value="SBT"/>
</dbReference>
<sequence>MDPTPNPKIGSKQLSFPLPDLIAPGVNILAAWTDAVGPTGLDSDPRKTEFNILSGTSMACPHVSGAAALLKSAHPDWSPAAIRSAMMTTASITDNTIRPMIDEATGKPTTPYNFGAGQLNLGRAMDPGLIYDITNSDYESFLCAIGYNPKLVQVVMQSPVVCPMKKPLPENLNYPSIAALFPTTSRGPSSKRFTRTVTNVGQANAIYIAKINAPRGVTLTVKPMKLVFVATVFRNVSGSGVGYGQVRISTLEPPFRYKSLALLLACFCTTGVTPDLDLNVLGSCEAAAHWITLLDLSYVANEHNIIRCEVEIVDGPFVVKLSLELNIIRREVEIQSKDTPSLSWISFVVKLKSNLKMDVACVHESLRREVETAGGPFVMKLSLELDILRREVKIQVSCIAPSPIYSAVKLKLALELGNCLLTISRPFIVKLSLCCLESNILRSPNGTIASIVELKSWMCGYDILRRGVEIADGPFVVKLSLDLNIIRREVEIQVLYVAGGHDSLRREVETVDDPFIVKFSFELDIFRREVEIYSRTNCVVSSPISFAAKLKLTLKVVKNYVC</sequence>
<reference evidence="9" key="1">
    <citation type="submission" date="2019-09" db="EMBL/GenBank/DDBJ databases">
        <title>Draft genome information of white flower Hibiscus syriacus.</title>
        <authorList>
            <person name="Kim Y.-M."/>
        </authorList>
    </citation>
    <scope>NUCLEOTIDE SEQUENCE [LARGE SCALE GENOMIC DNA]</scope>
    <source>
        <strain evidence="9">YM2019G1</strain>
    </source>
</reference>
<evidence type="ECO:0000256" key="1">
    <source>
        <dbReference type="ARBA" id="ARBA00011073"/>
    </source>
</evidence>
<evidence type="ECO:0000259" key="7">
    <source>
        <dbReference type="Pfam" id="PF00082"/>
    </source>
</evidence>
<dbReference type="Pfam" id="PF00082">
    <property type="entry name" value="Peptidase_S8"/>
    <property type="match status" value="1"/>
</dbReference>
<dbReference type="EMBL" id="VEPZ02000454">
    <property type="protein sequence ID" value="KAE8724704.1"/>
    <property type="molecule type" value="Genomic_DNA"/>
</dbReference>
<dbReference type="PANTHER" id="PTHR10795">
    <property type="entry name" value="PROPROTEIN CONVERTASE SUBTILISIN/KEXIN"/>
    <property type="match status" value="1"/>
</dbReference>
<dbReference type="Proteomes" id="UP000436088">
    <property type="component" value="Unassembled WGS sequence"/>
</dbReference>
<proteinExistence type="inferred from homology"/>
<evidence type="ECO:0000259" key="8">
    <source>
        <dbReference type="Pfam" id="PF17766"/>
    </source>
</evidence>
<dbReference type="Gene3D" id="3.40.50.200">
    <property type="entry name" value="Peptidase S8/S53 domain"/>
    <property type="match status" value="1"/>
</dbReference>
<dbReference type="AlphaFoldDB" id="A0A6A3C7J0"/>
<name>A0A6A3C7J0_HIBSY</name>
<keyword evidence="5" id="KW-0720">Serine protease</keyword>
<keyword evidence="10" id="KW-1185">Reference proteome</keyword>
<dbReference type="GO" id="GO:0004252">
    <property type="term" value="F:serine-type endopeptidase activity"/>
    <property type="evidence" value="ECO:0007669"/>
    <property type="project" value="InterPro"/>
</dbReference>
<evidence type="ECO:0000313" key="9">
    <source>
        <dbReference type="EMBL" id="KAE8724704.1"/>
    </source>
</evidence>
<keyword evidence="2" id="KW-0645">Protease</keyword>
<evidence type="ECO:0000256" key="4">
    <source>
        <dbReference type="ARBA" id="ARBA00022801"/>
    </source>
</evidence>
<evidence type="ECO:0000256" key="3">
    <source>
        <dbReference type="ARBA" id="ARBA00022729"/>
    </source>
</evidence>
<comment type="caution">
    <text evidence="6">Lacks conserved residue(s) required for the propagation of feature annotation.</text>
</comment>
<dbReference type="Gene3D" id="2.60.40.2310">
    <property type="match status" value="1"/>
</dbReference>
<dbReference type="InterPro" id="IPR000209">
    <property type="entry name" value="Peptidase_S8/S53_dom"/>
</dbReference>
<protein>
    <submittedName>
        <fullName evidence="9">Uncharacterized protein</fullName>
    </submittedName>
</protein>
<dbReference type="InterPro" id="IPR036852">
    <property type="entry name" value="Peptidase_S8/S53_dom_sf"/>
</dbReference>
<evidence type="ECO:0000256" key="6">
    <source>
        <dbReference type="PROSITE-ProRule" id="PRU01240"/>
    </source>
</evidence>
<keyword evidence="4" id="KW-0378">Hydrolase</keyword>
<comment type="similarity">
    <text evidence="1 6">Belongs to the peptidase S8 family.</text>
</comment>
<dbReference type="InterPro" id="IPR023828">
    <property type="entry name" value="Peptidase_S8_Ser-AS"/>
</dbReference>
<accession>A0A6A3C7J0</accession>
<dbReference type="SUPFAM" id="SSF52743">
    <property type="entry name" value="Subtilisin-like"/>
    <property type="match status" value="1"/>
</dbReference>
<keyword evidence="3" id="KW-0732">Signal</keyword>
<feature type="domain" description="Subtilisin-like protease fibronectin type-III" evidence="8">
    <location>
        <begin position="171"/>
        <end position="229"/>
    </location>
</feature>